<feature type="repeat" description="WD" evidence="3">
    <location>
        <begin position="14"/>
        <end position="55"/>
    </location>
</feature>
<dbReference type="Proteomes" id="UP001175228">
    <property type="component" value="Unassembled WGS sequence"/>
</dbReference>
<dbReference type="Gene3D" id="2.130.10.10">
    <property type="entry name" value="YVTN repeat-like/Quinoprotein amine dehydrogenase"/>
    <property type="match status" value="1"/>
</dbReference>
<protein>
    <submittedName>
        <fullName evidence="5">WD40-repeat-containing domain protein</fullName>
    </submittedName>
</protein>
<keyword evidence="4" id="KW-0472">Membrane</keyword>
<evidence type="ECO:0000256" key="2">
    <source>
        <dbReference type="ARBA" id="ARBA00022737"/>
    </source>
</evidence>
<keyword evidence="4" id="KW-1133">Transmembrane helix</keyword>
<reference evidence="5" key="1">
    <citation type="submission" date="2023-06" db="EMBL/GenBank/DDBJ databases">
        <authorList>
            <consortium name="Lawrence Berkeley National Laboratory"/>
            <person name="Ahrendt S."/>
            <person name="Sahu N."/>
            <person name="Indic B."/>
            <person name="Wong-Bajracharya J."/>
            <person name="Merenyi Z."/>
            <person name="Ke H.-M."/>
            <person name="Monk M."/>
            <person name="Kocsube S."/>
            <person name="Drula E."/>
            <person name="Lipzen A."/>
            <person name="Balint B."/>
            <person name="Henrissat B."/>
            <person name="Andreopoulos B."/>
            <person name="Martin F.M."/>
            <person name="Harder C.B."/>
            <person name="Rigling D."/>
            <person name="Ford K.L."/>
            <person name="Foster G.D."/>
            <person name="Pangilinan J."/>
            <person name="Papanicolaou A."/>
            <person name="Barry K."/>
            <person name="LaButti K."/>
            <person name="Viragh M."/>
            <person name="Koriabine M."/>
            <person name="Yan M."/>
            <person name="Riley R."/>
            <person name="Champramary S."/>
            <person name="Plett K.L."/>
            <person name="Tsai I.J."/>
            <person name="Slot J."/>
            <person name="Sipos G."/>
            <person name="Plett J."/>
            <person name="Nagy L.G."/>
            <person name="Grigoriev I.V."/>
        </authorList>
    </citation>
    <scope>NUCLEOTIDE SEQUENCE</scope>
    <source>
        <strain evidence="5">HWK02</strain>
    </source>
</reference>
<accession>A0AA39Q6E1</accession>
<gene>
    <name evidence="5" type="ORF">EDD18DRAFT_1351937</name>
</gene>
<name>A0AA39Q6E1_9AGAR</name>
<keyword evidence="4" id="KW-0812">Transmembrane</keyword>
<proteinExistence type="predicted"/>
<evidence type="ECO:0000313" key="5">
    <source>
        <dbReference type="EMBL" id="KAK0497118.1"/>
    </source>
</evidence>
<dbReference type="PANTHER" id="PTHR19848:SF8">
    <property type="entry name" value="F-BOX AND WD REPEAT DOMAIN CONTAINING 7"/>
    <property type="match status" value="1"/>
</dbReference>
<dbReference type="Pfam" id="PF00400">
    <property type="entry name" value="WD40"/>
    <property type="match status" value="1"/>
</dbReference>
<dbReference type="InterPro" id="IPR015943">
    <property type="entry name" value="WD40/YVTN_repeat-like_dom_sf"/>
</dbReference>
<dbReference type="AlphaFoldDB" id="A0AA39Q6E1"/>
<evidence type="ECO:0000256" key="3">
    <source>
        <dbReference type="PROSITE-ProRule" id="PRU00221"/>
    </source>
</evidence>
<dbReference type="EMBL" id="JAUEPU010000013">
    <property type="protein sequence ID" value="KAK0497118.1"/>
    <property type="molecule type" value="Genomic_DNA"/>
</dbReference>
<sequence length="443" mass="48933">MSDSDSDYRLLQTLRGHHNAVNCVLFFQNGELLVSGGDDQCVRCWNISNSKCIQMLTEEHWGQVTALSLYEPQPDESGSTVLFVGTSRGTVTAYPLSTGKQTFNAYAGVTADVFVMNDSVESQAVDPLNRRFVVGSHQGSVKMFDIVDGKLSEMPQWNLELEDIPRSVIFYGNINRYIMINTLYDGNSINLEANVPDVSEEPENRKPVRIGTRQLQGSTGSTVLSPDGTAMVVHNLRSDKFDVYKPLDAALPILSLSVSEVHEDLFAKGAAFGEPGGRTLVCGGDNGHLHVYTLMGNHVQTLKHKNDWSTIYAVTTTVTQDYYLIASAESLDPPKICIWAKETDERVIEKSLEREAQATQAFLEAQAAKEAQKVQEAQAAQEAQMLEIVTLNRRYAFTLRATLALIASGVILIIWLWQRGTIIFHGGLSSDIWVTMAQSPPII</sequence>
<evidence type="ECO:0000313" key="6">
    <source>
        <dbReference type="Proteomes" id="UP001175228"/>
    </source>
</evidence>
<keyword evidence="6" id="KW-1185">Reference proteome</keyword>
<feature type="transmembrane region" description="Helical" evidence="4">
    <location>
        <begin position="395"/>
        <end position="417"/>
    </location>
</feature>
<evidence type="ECO:0000256" key="1">
    <source>
        <dbReference type="ARBA" id="ARBA00022574"/>
    </source>
</evidence>
<dbReference type="PANTHER" id="PTHR19848">
    <property type="entry name" value="WD40 REPEAT PROTEIN"/>
    <property type="match status" value="1"/>
</dbReference>
<dbReference type="PROSITE" id="PS50082">
    <property type="entry name" value="WD_REPEATS_2"/>
    <property type="match status" value="1"/>
</dbReference>
<dbReference type="InterPro" id="IPR001680">
    <property type="entry name" value="WD40_rpt"/>
</dbReference>
<dbReference type="InterPro" id="IPR036322">
    <property type="entry name" value="WD40_repeat_dom_sf"/>
</dbReference>
<dbReference type="SUPFAM" id="SSF50978">
    <property type="entry name" value="WD40 repeat-like"/>
    <property type="match status" value="1"/>
</dbReference>
<keyword evidence="1 3" id="KW-0853">WD repeat</keyword>
<evidence type="ECO:0000256" key="4">
    <source>
        <dbReference type="SAM" id="Phobius"/>
    </source>
</evidence>
<comment type="caution">
    <text evidence="5">The sequence shown here is derived from an EMBL/GenBank/DDBJ whole genome shotgun (WGS) entry which is preliminary data.</text>
</comment>
<dbReference type="PROSITE" id="PS50294">
    <property type="entry name" value="WD_REPEATS_REGION"/>
    <property type="match status" value="1"/>
</dbReference>
<keyword evidence="2" id="KW-0677">Repeat</keyword>
<dbReference type="SMART" id="SM00320">
    <property type="entry name" value="WD40"/>
    <property type="match status" value="3"/>
</dbReference>
<organism evidence="5 6">
    <name type="scientific">Armillaria luteobubalina</name>
    <dbReference type="NCBI Taxonomy" id="153913"/>
    <lineage>
        <taxon>Eukaryota</taxon>
        <taxon>Fungi</taxon>
        <taxon>Dikarya</taxon>
        <taxon>Basidiomycota</taxon>
        <taxon>Agaricomycotina</taxon>
        <taxon>Agaricomycetes</taxon>
        <taxon>Agaricomycetidae</taxon>
        <taxon>Agaricales</taxon>
        <taxon>Marasmiineae</taxon>
        <taxon>Physalacriaceae</taxon>
        <taxon>Armillaria</taxon>
    </lineage>
</organism>